<dbReference type="PANTHER" id="PTHR11203:SF37">
    <property type="entry name" value="INTEGRATOR COMPLEX SUBUNIT 11"/>
    <property type="match status" value="1"/>
</dbReference>
<comment type="caution">
    <text evidence="3">The sequence shown here is derived from an EMBL/GenBank/DDBJ whole genome shotgun (WGS) entry which is preliminary data.</text>
</comment>
<dbReference type="SMART" id="SM01027">
    <property type="entry name" value="Beta-Casp"/>
    <property type="match status" value="1"/>
</dbReference>
<dbReference type="EMBL" id="QJUP01000026">
    <property type="protein sequence ID" value="TBU91629.1"/>
    <property type="molecule type" value="Genomic_DNA"/>
</dbReference>
<dbReference type="InterPro" id="IPR011108">
    <property type="entry name" value="RMMBL"/>
</dbReference>
<dbReference type="InterPro" id="IPR022712">
    <property type="entry name" value="Beta_Casp"/>
</dbReference>
<accession>A0A4Q9QZR9</accession>
<dbReference type="InterPro" id="IPR003105">
    <property type="entry name" value="SRA_YDG"/>
</dbReference>
<dbReference type="Pfam" id="PF10996">
    <property type="entry name" value="Beta-Casp"/>
    <property type="match status" value="1"/>
</dbReference>
<dbReference type="CDD" id="cd16295">
    <property type="entry name" value="TTHA0252-CPSF-like_MBL-fold"/>
    <property type="match status" value="1"/>
</dbReference>
<evidence type="ECO:0000259" key="2">
    <source>
        <dbReference type="PROSITE" id="PS51015"/>
    </source>
</evidence>
<dbReference type="GO" id="GO:0016787">
    <property type="term" value="F:hydrolase activity"/>
    <property type="evidence" value="ECO:0007669"/>
    <property type="project" value="UniProtKB-KW"/>
</dbReference>
<dbReference type="Pfam" id="PF07521">
    <property type="entry name" value="RMMBL"/>
    <property type="match status" value="1"/>
</dbReference>
<feature type="domain" description="YDG" evidence="2">
    <location>
        <begin position="378"/>
        <end position="495"/>
    </location>
</feature>
<dbReference type="InterPro" id="IPR001279">
    <property type="entry name" value="Metallo-B-lactamas"/>
</dbReference>
<dbReference type="PROSITE" id="PS51015">
    <property type="entry name" value="YDG"/>
    <property type="match status" value="1"/>
</dbReference>
<dbReference type="Pfam" id="PF00753">
    <property type="entry name" value="Lactamase_B"/>
    <property type="match status" value="1"/>
</dbReference>
<protein>
    <submittedName>
        <fullName evidence="3">MBL fold hydrolase</fullName>
    </submittedName>
</protein>
<dbReference type="Gene3D" id="3.60.15.10">
    <property type="entry name" value="Ribonuclease Z/Hydroxyacylglutathione hydrolase-like"/>
    <property type="match status" value="1"/>
</dbReference>
<dbReference type="PANTHER" id="PTHR11203">
    <property type="entry name" value="CLEAVAGE AND POLYADENYLATION SPECIFICITY FACTOR FAMILY MEMBER"/>
    <property type="match status" value="1"/>
</dbReference>
<dbReference type="Proteomes" id="UP000292639">
    <property type="component" value="Unassembled WGS sequence"/>
</dbReference>
<evidence type="ECO:0000256" key="1">
    <source>
        <dbReference type="ARBA" id="ARBA00022801"/>
    </source>
</evidence>
<gene>
    <name evidence="3" type="ORF">DNJ96_15820</name>
</gene>
<keyword evidence="4" id="KW-1185">Reference proteome</keyword>
<dbReference type="SUPFAM" id="SSF56281">
    <property type="entry name" value="Metallo-hydrolase/oxidoreductase"/>
    <property type="match status" value="1"/>
</dbReference>
<dbReference type="InterPro" id="IPR050698">
    <property type="entry name" value="MBL"/>
</dbReference>
<dbReference type="InterPro" id="IPR036866">
    <property type="entry name" value="RibonucZ/Hydroxyglut_hydro"/>
</dbReference>
<evidence type="ECO:0000313" key="3">
    <source>
        <dbReference type="EMBL" id="TBU91629.1"/>
    </source>
</evidence>
<keyword evidence="1 3" id="KW-0378">Hydrolase</keyword>
<dbReference type="RefSeq" id="WP_131185406.1">
    <property type="nucleotide sequence ID" value="NZ_QJUO01000027.1"/>
</dbReference>
<evidence type="ECO:0000313" key="4">
    <source>
        <dbReference type="Proteomes" id="UP000292639"/>
    </source>
</evidence>
<dbReference type="SMART" id="SM00849">
    <property type="entry name" value="Lactamase_B"/>
    <property type="match status" value="1"/>
</dbReference>
<dbReference type="AlphaFoldDB" id="A0A4Q9QZR9"/>
<sequence length="495" mass="54749">MSTQGPAQPPASRELAQQAPHAYPVIVHRGATSGVTGSCHQLHFDENHSLLVDCGLFQGDDAQGHGDGAAIDFPIDTVKALIVTHVHIDHIGRIPQLLAAGFKGPIYCTPPSARLLPIALEDAFRLQISRDRDTLQRYLQLIAQRLVVLDYDHWHSPAEFPPGQFRLRLQRAGHILGSAYVEIALGAEPDGQRILFSGDIGAPHAPLLMPPRSPERADIMVLESTYGDRLHEGREHRRERLAALIEQALDDQGTVLIPAFSVGRTQELLYELEDIIHQAGAPERVTDTLPDGSRVDWPRLPVILDSPLASRFTQAYRELQPWWNEEARLRQQAGRKPLAFEQLIKLDSHADHQRILAHLGKTARPAIVIAGAGMCTGGRIVEYLKAMLGDPRHNVLFVGYQSPGTPGHDIQRYGPKGGYVYLDRQRFDIRAGIASIGGYSAHADQADLLRFVSEGGAWPREIRLVHGEEQAKRQLAAALGRLYREQGRPVEVVTP</sequence>
<reference evidence="3 4" key="1">
    <citation type="submission" date="2018-06" db="EMBL/GenBank/DDBJ databases">
        <title>Three novel Pseudomonas species isolated from symptomatic oak.</title>
        <authorList>
            <person name="Bueno-Gonzalez V."/>
            <person name="Brady C."/>
        </authorList>
    </citation>
    <scope>NUCLEOTIDE SEQUENCE [LARGE SCALE GENOMIC DNA]</scope>
    <source>
        <strain evidence="3 4">P17C</strain>
    </source>
</reference>
<name>A0A4Q9QZR9_9GAMM</name>
<organism evidence="3 4">
    <name type="scientific">Stutzerimonas kirkiae</name>
    <dbReference type="NCBI Taxonomy" id="2211392"/>
    <lineage>
        <taxon>Bacteria</taxon>
        <taxon>Pseudomonadati</taxon>
        <taxon>Pseudomonadota</taxon>
        <taxon>Gammaproteobacteria</taxon>
        <taxon>Pseudomonadales</taxon>
        <taxon>Pseudomonadaceae</taxon>
        <taxon>Stutzerimonas</taxon>
    </lineage>
</organism>
<dbReference type="Gene3D" id="3.40.50.10890">
    <property type="match status" value="1"/>
</dbReference>
<proteinExistence type="predicted"/>
<dbReference type="GO" id="GO:0004521">
    <property type="term" value="F:RNA endonuclease activity"/>
    <property type="evidence" value="ECO:0007669"/>
    <property type="project" value="TreeGrafter"/>
</dbReference>